<dbReference type="EMBL" id="CP077074">
    <property type="protein sequence ID" value="QXH41952.1"/>
    <property type="molecule type" value="Genomic_DNA"/>
</dbReference>
<dbReference type="InterPro" id="IPR003458">
    <property type="entry name" value="Phage_T4_Gp38_tail_assem"/>
</dbReference>
<evidence type="ECO:0000313" key="1">
    <source>
        <dbReference type="EMBL" id="QXH41952.1"/>
    </source>
</evidence>
<name>A0ABX8MTG2_9PSED</name>
<keyword evidence="2" id="KW-1185">Reference proteome</keyword>
<dbReference type="RefSeq" id="WP_124345867.1">
    <property type="nucleotide sequence ID" value="NZ_CP027706.1"/>
</dbReference>
<sequence>MSYAVRKDGQGFRAIDGPEDIESHETYYEGVPPTPIALPLSAGEAANRAREAREQLLSVAANRMGPLQDAVERNKATPDEVRMLDMWKDYRIELNRIELQQGFPSSIVWPPVPGEQTP</sequence>
<reference evidence="1" key="1">
    <citation type="submission" date="2021-06" db="EMBL/GenBank/DDBJ databases">
        <title>Updating the genus Pseudomonas: Description of 43 new species and partition of the Pseudomonas putida group.</title>
        <authorList>
            <person name="Girard L."/>
            <person name="Lood C."/>
            <person name="Vandamme P."/>
            <person name="Rokni-Zadeh H."/>
            <person name="van Noort V."/>
            <person name="Hofte M."/>
            <person name="Lavigne R."/>
            <person name="De Mot R."/>
        </authorList>
    </citation>
    <scope>NUCLEOTIDE SEQUENCE</scope>
    <source>
        <strain evidence="1">CMR12a</strain>
    </source>
</reference>
<proteinExistence type="predicted"/>
<dbReference type="Proteomes" id="UP000693952">
    <property type="component" value="Chromosome"/>
</dbReference>
<dbReference type="Pfam" id="PF02413">
    <property type="entry name" value="Caudo_TAP"/>
    <property type="match status" value="1"/>
</dbReference>
<evidence type="ECO:0000313" key="2">
    <source>
        <dbReference type="Proteomes" id="UP000693952"/>
    </source>
</evidence>
<gene>
    <name evidence="1" type="ORF">KSS89_06940</name>
</gene>
<protein>
    <submittedName>
        <fullName evidence="1">Tail fiber assembly protein</fullName>
    </submittedName>
</protein>
<accession>A0ABX8MTG2</accession>
<organism evidence="1 2">
    <name type="scientific">Pseudomonas sessilinigenes</name>
    <dbReference type="NCBI Taxonomy" id="658629"/>
    <lineage>
        <taxon>Bacteria</taxon>
        <taxon>Pseudomonadati</taxon>
        <taxon>Pseudomonadota</taxon>
        <taxon>Gammaproteobacteria</taxon>
        <taxon>Pseudomonadales</taxon>
        <taxon>Pseudomonadaceae</taxon>
        <taxon>Pseudomonas</taxon>
    </lineage>
</organism>